<evidence type="ECO:0000256" key="1">
    <source>
        <dbReference type="SAM" id="MobiDB-lite"/>
    </source>
</evidence>
<dbReference type="AlphaFoldDB" id="A0A161SI06"/>
<evidence type="ECO:0000259" key="3">
    <source>
        <dbReference type="Pfam" id="PF01569"/>
    </source>
</evidence>
<organism evidence="4 5">
    <name type="scientific">Crenobacter luteus</name>
    <dbReference type="NCBI Taxonomy" id="1452487"/>
    <lineage>
        <taxon>Bacteria</taxon>
        <taxon>Pseudomonadati</taxon>
        <taxon>Pseudomonadota</taxon>
        <taxon>Betaproteobacteria</taxon>
        <taxon>Neisseriales</taxon>
        <taxon>Neisseriaceae</taxon>
        <taxon>Crenobacter</taxon>
    </lineage>
</organism>
<dbReference type="OrthoDB" id="7348799at2"/>
<dbReference type="EMBL" id="LQQU01000013">
    <property type="protein sequence ID" value="KZE33460.1"/>
    <property type="molecule type" value="Genomic_DNA"/>
</dbReference>
<accession>A0A161SI06</accession>
<dbReference type="Proteomes" id="UP000076625">
    <property type="component" value="Unassembled WGS sequence"/>
</dbReference>
<comment type="caution">
    <text evidence="4">The sequence shown here is derived from an EMBL/GenBank/DDBJ whole genome shotgun (WGS) entry which is preliminary data.</text>
</comment>
<dbReference type="Gene3D" id="1.20.144.10">
    <property type="entry name" value="Phosphatidic acid phosphatase type 2/haloperoxidase"/>
    <property type="match status" value="1"/>
</dbReference>
<keyword evidence="2" id="KW-0472">Membrane</keyword>
<feature type="region of interest" description="Disordered" evidence="1">
    <location>
        <begin position="224"/>
        <end position="257"/>
    </location>
</feature>
<sequence length="257" mass="27403">MNGATPLPGAFYARQFAGLALAALLLLWLDTTGVDTWLARLAFDAAQSRFPLQHDATIEWLNHRLAKYAVFATAAVWLWRGVAERDARRLVQLGAMAAGTLVVAALKARSAHTCPWDLAAYGGSADAFALFAPVPAHPGPGHCFPGGHASAGFALLAAFFYHAPRDASRARRWLAVALAAGLAMGAGQMLRGAHFLSHNLWSGWLVWLVSATVFLCHDLAAAGREKNRRPSDDSPPSPPGQHATGKRPVCAEAESPR</sequence>
<dbReference type="Pfam" id="PF01569">
    <property type="entry name" value="PAP2"/>
    <property type="match status" value="1"/>
</dbReference>
<dbReference type="CDD" id="cd03396">
    <property type="entry name" value="PAP2_like_6"/>
    <property type="match status" value="1"/>
</dbReference>
<reference evidence="5" key="1">
    <citation type="submission" date="2016-01" db="EMBL/GenBank/DDBJ databases">
        <title>Draft genome of Chromobacterium sp. F49.</title>
        <authorList>
            <person name="Hong K.W."/>
        </authorList>
    </citation>
    <scope>NUCLEOTIDE SEQUENCE [LARGE SCALE GENOMIC DNA]</scope>
    <source>
        <strain evidence="5">CN10</strain>
    </source>
</reference>
<name>A0A161SI06_9NEIS</name>
<dbReference type="InterPro" id="IPR036938">
    <property type="entry name" value="PAP2/HPO_sf"/>
</dbReference>
<keyword evidence="2" id="KW-0812">Transmembrane</keyword>
<dbReference type="SUPFAM" id="SSF48317">
    <property type="entry name" value="Acid phosphatase/Vanadium-dependent haloperoxidase"/>
    <property type="match status" value="1"/>
</dbReference>
<dbReference type="STRING" id="1452487.AVW16_07910"/>
<feature type="transmembrane region" description="Helical" evidence="2">
    <location>
        <begin position="173"/>
        <end position="190"/>
    </location>
</feature>
<evidence type="ECO:0000313" key="4">
    <source>
        <dbReference type="EMBL" id="KZE33460.1"/>
    </source>
</evidence>
<feature type="domain" description="Phosphatidic acid phosphatase type 2/haloperoxidase" evidence="3">
    <location>
        <begin position="93"/>
        <end position="217"/>
    </location>
</feature>
<proteinExistence type="predicted"/>
<keyword evidence="5" id="KW-1185">Reference proteome</keyword>
<keyword evidence="2" id="KW-1133">Transmembrane helix</keyword>
<dbReference type="RefSeq" id="WP_066610762.1">
    <property type="nucleotide sequence ID" value="NZ_LQQU01000013.1"/>
</dbReference>
<dbReference type="InterPro" id="IPR000326">
    <property type="entry name" value="PAP2/HPO"/>
</dbReference>
<protein>
    <recommendedName>
        <fullName evidence="3">Phosphatidic acid phosphatase type 2/haloperoxidase domain-containing protein</fullName>
    </recommendedName>
</protein>
<evidence type="ECO:0000256" key="2">
    <source>
        <dbReference type="SAM" id="Phobius"/>
    </source>
</evidence>
<feature type="transmembrane region" description="Helical" evidence="2">
    <location>
        <begin position="202"/>
        <end position="221"/>
    </location>
</feature>
<evidence type="ECO:0000313" key="5">
    <source>
        <dbReference type="Proteomes" id="UP000076625"/>
    </source>
</evidence>
<gene>
    <name evidence="4" type="ORF">AVW16_07910</name>
</gene>